<evidence type="ECO:0000256" key="7">
    <source>
        <dbReference type="ARBA" id="ARBA00022723"/>
    </source>
</evidence>
<evidence type="ECO:0000256" key="4">
    <source>
        <dbReference type="ARBA" id="ARBA00022490"/>
    </source>
</evidence>
<sequence>MKVPYSWLKEYVDIDITAEELQDRLFGCGFEVEELIDLGREVSRVVVGEVLSCEPVEGTHLFICQVNCGEYGNPIQIVTGAPNVYAGMHTPAALDNSTLPGGITIKAKPLKGIPSDGMLCSGEELGLNDDLYPGAEVYGLMDLPKDTVPGTDIREVVGMNDYIFDISVTANRPDCQSILGIAREVAAALGRELKMPATDYTVSDYVFPGLDITVEAPDLCPRYLGHGVRNITVGESPRWMKRNLALCGLRSISNVVDITNYVLLEIGQPMHAFDMDQLQERRIIVRRAKDGEKIQTLDEKEFTLTPENLVICDGNRPVALAGIMGGLNSEITENTTQLLFEAAKFARDNVRRTSRALGQSSDSSARFEKGISEYITELGMARALHLIQELGCGEITSSAFDCSAGVPREGKRFTASLKRINAILGIEVPAEDVLRILKNLNFEIVRDGDTLDVTAPRYREDIEVGEPDLAEEVIREYGYDHVIPTFLKAAQVTTGGKTPAQQRRERVSRVMCGQGYHEAYTLSFYADSDLDFLRIPADAPERNVLRIRNPISANLAIMRPLLAPSLVNVVVENLKKGNNEGRIFEISNIYIPRGTDLPDERPHLGFAAFGEQEDFFTVKGTVEALGKALGLSFDVERAADVSWLHPGIAAYILCEGERIGCFGKLANEVTGELKLHKDAKSNHKIFLGEIDYQAMMGHMAASFRYRPLSAFPDAVRDLALTVAEETPCGDLMKEIAKACPRVTDVELFDIYRGEQIGEGRKSMAFKITFGAADKALQPEELDKYIKKILGNLKFKLGAEIR</sequence>
<dbReference type="Pfam" id="PF03483">
    <property type="entry name" value="B3_4"/>
    <property type="match status" value="1"/>
</dbReference>
<dbReference type="InterPro" id="IPR002547">
    <property type="entry name" value="tRNA-bd_dom"/>
</dbReference>
<dbReference type="NCBIfam" id="TIGR00472">
    <property type="entry name" value="pheT_bact"/>
    <property type="match status" value="1"/>
</dbReference>
<organism evidence="20">
    <name type="scientific">uncultured bacterium Contig33</name>
    <dbReference type="NCBI Taxonomy" id="1393553"/>
    <lineage>
        <taxon>Bacteria</taxon>
        <taxon>environmental samples</taxon>
    </lineage>
</organism>
<keyword evidence="5 16" id="KW-0820">tRNA-binding</keyword>
<dbReference type="Pfam" id="PF03147">
    <property type="entry name" value="FDX-ACB"/>
    <property type="match status" value="1"/>
</dbReference>
<dbReference type="SMART" id="SM00874">
    <property type="entry name" value="B5"/>
    <property type="match status" value="1"/>
</dbReference>
<dbReference type="FunFam" id="3.50.40.10:FF:000001">
    <property type="entry name" value="Phenylalanine--tRNA ligase beta subunit"/>
    <property type="match status" value="1"/>
</dbReference>
<reference evidence="20" key="1">
    <citation type="journal article" date="2013" name="PLoS ONE">
        <title>Metagenomic insights into the carbohydrate-active enzymes carried by the microorganisms adhering to solid digesta in the rumen of cows.</title>
        <authorList>
            <person name="Wang L."/>
            <person name="Hatem A."/>
            <person name="Catalyurek U.V."/>
            <person name="Morrison M."/>
            <person name="Yu Z."/>
        </authorList>
    </citation>
    <scope>NUCLEOTIDE SEQUENCE</scope>
</reference>
<dbReference type="PROSITE" id="PS51447">
    <property type="entry name" value="FDX_ACB"/>
    <property type="match status" value="1"/>
</dbReference>
<comment type="subcellular location">
    <subcellularLocation>
        <location evidence="1 15">Cytoplasm</location>
    </subcellularLocation>
</comment>
<evidence type="ECO:0000256" key="12">
    <source>
        <dbReference type="ARBA" id="ARBA00022917"/>
    </source>
</evidence>
<feature type="domain" description="FDX-ACB" evidence="18">
    <location>
        <begin position="709"/>
        <end position="801"/>
    </location>
</feature>
<dbReference type="EMBL" id="KC246814">
    <property type="protein sequence ID" value="AHF25009.1"/>
    <property type="molecule type" value="Genomic_DNA"/>
</dbReference>
<keyword evidence="7 15" id="KW-0479">Metal-binding</keyword>
<keyword evidence="11 16" id="KW-0694">RNA-binding</keyword>
<keyword evidence="10 15" id="KW-0460">Magnesium</keyword>
<dbReference type="InterPro" id="IPR020825">
    <property type="entry name" value="Phe-tRNA_synthase-like_B3/B4"/>
</dbReference>
<feature type="binding site" evidence="15">
    <location>
        <position position="471"/>
    </location>
    <ligand>
        <name>Mg(2+)</name>
        <dbReference type="ChEBI" id="CHEBI:18420"/>
        <note>shared with alpha subunit</note>
    </ligand>
</feature>
<dbReference type="GO" id="GO:0004826">
    <property type="term" value="F:phenylalanine-tRNA ligase activity"/>
    <property type="evidence" value="ECO:0007669"/>
    <property type="project" value="UniProtKB-UniRule"/>
</dbReference>
<feature type="binding site" evidence="15">
    <location>
        <position position="461"/>
    </location>
    <ligand>
        <name>Mg(2+)</name>
        <dbReference type="ChEBI" id="CHEBI:18420"/>
        <note>shared with alpha subunit</note>
    </ligand>
</feature>
<dbReference type="SMART" id="SM00873">
    <property type="entry name" value="B3_4"/>
    <property type="match status" value="1"/>
</dbReference>
<dbReference type="InterPro" id="IPR045060">
    <property type="entry name" value="Phe-tRNA-ligase_IIc_bsu"/>
</dbReference>
<dbReference type="HAMAP" id="MF_00283">
    <property type="entry name" value="Phe_tRNA_synth_beta1"/>
    <property type="match status" value="1"/>
</dbReference>
<evidence type="ECO:0000256" key="5">
    <source>
        <dbReference type="ARBA" id="ARBA00022555"/>
    </source>
</evidence>
<feature type="domain" description="TRNA-binding" evidence="17">
    <location>
        <begin position="39"/>
        <end position="154"/>
    </location>
</feature>
<dbReference type="GO" id="GO:0009328">
    <property type="term" value="C:phenylalanine-tRNA ligase complex"/>
    <property type="evidence" value="ECO:0007669"/>
    <property type="project" value="TreeGrafter"/>
</dbReference>
<dbReference type="CDD" id="cd02796">
    <property type="entry name" value="tRNA_bind_bactPheRS"/>
    <property type="match status" value="1"/>
</dbReference>
<evidence type="ECO:0000256" key="3">
    <source>
        <dbReference type="ARBA" id="ARBA00011209"/>
    </source>
</evidence>
<evidence type="ECO:0000256" key="8">
    <source>
        <dbReference type="ARBA" id="ARBA00022741"/>
    </source>
</evidence>
<dbReference type="GO" id="GO:0000049">
    <property type="term" value="F:tRNA binding"/>
    <property type="evidence" value="ECO:0007669"/>
    <property type="project" value="UniProtKB-UniRule"/>
</dbReference>
<evidence type="ECO:0000256" key="1">
    <source>
        <dbReference type="ARBA" id="ARBA00004496"/>
    </source>
</evidence>
<name>W0FNF7_9BACT</name>
<evidence type="ECO:0000256" key="10">
    <source>
        <dbReference type="ARBA" id="ARBA00022842"/>
    </source>
</evidence>
<dbReference type="InterPro" id="IPR005146">
    <property type="entry name" value="B3/B4_tRNA-bd"/>
</dbReference>
<dbReference type="PROSITE" id="PS51483">
    <property type="entry name" value="B5"/>
    <property type="match status" value="1"/>
</dbReference>
<evidence type="ECO:0000259" key="18">
    <source>
        <dbReference type="PROSITE" id="PS51447"/>
    </source>
</evidence>
<accession>W0FNF7</accession>
<dbReference type="SUPFAM" id="SSF50249">
    <property type="entry name" value="Nucleic acid-binding proteins"/>
    <property type="match status" value="1"/>
</dbReference>
<dbReference type="PROSITE" id="PS50886">
    <property type="entry name" value="TRBD"/>
    <property type="match status" value="1"/>
</dbReference>
<dbReference type="EC" id="6.1.1.20" evidence="15"/>
<evidence type="ECO:0000256" key="15">
    <source>
        <dbReference type="HAMAP-Rule" id="MF_00283"/>
    </source>
</evidence>
<dbReference type="InterPro" id="IPR036690">
    <property type="entry name" value="Fdx_antiC-bd_sf"/>
</dbReference>
<dbReference type="InterPro" id="IPR005147">
    <property type="entry name" value="tRNA_synthase_B5-dom"/>
</dbReference>
<dbReference type="SUPFAM" id="SSF54991">
    <property type="entry name" value="Anticodon-binding domain of PheRS"/>
    <property type="match status" value="1"/>
</dbReference>
<dbReference type="GO" id="GO:0000287">
    <property type="term" value="F:magnesium ion binding"/>
    <property type="evidence" value="ECO:0007669"/>
    <property type="project" value="UniProtKB-UniRule"/>
</dbReference>
<feature type="binding site" evidence="15">
    <location>
        <position position="468"/>
    </location>
    <ligand>
        <name>Mg(2+)</name>
        <dbReference type="ChEBI" id="CHEBI:18420"/>
        <note>shared with alpha subunit</note>
    </ligand>
</feature>
<dbReference type="GO" id="GO:0005524">
    <property type="term" value="F:ATP binding"/>
    <property type="evidence" value="ECO:0007669"/>
    <property type="project" value="UniProtKB-UniRule"/>
</dbReference>
<comment type="catalytic activity">
    <reaction evidence="14 15">
        <text>tRNA(Phe) + L-phenylalanine + ATP = L-phenylalanyl-tRNA(Phe) + AMP + diphosphate + H(+)</text>
        <dbReference type="Rhea" id="RHEA:19413"/>
        <dbReference type="Rhea" id="RHEA-COMP:9668"/>
        <dbReference type="Rhea" id="RHEA-COMP:9699"/>
        <dbReference type="ChEBI" id="CHEBI:15378"/>
        <dbReference type="ChEBI" id="CHEBI:30616"/>
        <dbReference type="ChEBI" id="CHEBI:33019"/>
        <dbReference type="ChEBI" id="CHEBI:58095"/>
        <dbReference type="ChEBI" id="CHEBI:78442"/>
        <dbReference type="ChEBI" id="CHEBI:78531"/>
        <dbReference type="ChEBI" id="CHEBI:456215"/>
        <dbReference type="EC" id="6.1.1.20"/>
    </reaction>
</comment>
<evidence type="ECO:0000256" key="11">
    <source>
        <dbReference type="ARBA" id="ARBA00022884"/>
    </source>
</evidence>
<dbReference type="Gene3D" id="3.30.56.10">
    <property type="match status" value="2"/>
</dbReference>
<dbReference type="SUPFAM" id="SSF46955">
    <property type="entry name" value="Putative DNA-binding domain"/>
    <property type="match status" value="1"/>
</dbReference>
<keyword evidence="9 15" id="KW-0067">ATP-binding</keyword>
<dbReference type="Pfam" id="PF03484">
    <property type="entry name" value="B5"/>
    <property type="match status" value="1"/>
</dbReference>
<comment type="similarity">
    <text evidence="2 15">Belongs to the phenylalanyl-tRNA synthetase beta subunit family. Type 1 subfamily.</text>
</comment>
<comment type="subunit">
    <text evidence="3 15">Tetramer of two alpha and two beta subunits.</text>
</comment>
<dbReference type="PANTHER" id="PTHR10947:SF0">
    <property type="entry name" value="PHENYLALANINE--TRNA LIGASE BETA SUBUNIT"/>
    <property type="match status" value="1"/>
</dbReference>
<evidence type="ECO:0000259" key="17">
    <source>
        <dbReference type="PROSITE" id="PS50886"/>
    </source>
</evidence>
<dbReference type="AlphaFoldDB" id="W0FNF7"/>
<dbReference type="InterPro" id="IPR012340">
    <property type="entry name" value="NA-bd_OB-fold"/>
</dbReference>
<evidence type="ECO:0000256" key="2">
    <source>
        <dbReference type="ARBA" id="ARBA00008653"/>
    </source>
</evidence>
<dbReference type="PANTHER" id="PTHR10947">
    <property type="entry name" value="PHENYLALANYL-TRNA SYNTHETASE BETA CHAIN AND LEUCINE-RICH REPEAT-CONTAINING PROTEIN 47"/>
    <property type="match status" value="1"/>
</dbReference>
<evidence type="ECO:0000256" key="14">
    <source>
        <dbReference type="ARBA" id="ARBA00049255"/>
    </source>
</evidence>
<feature type="binding site" evidence="15">
    <location>
        <position position="472"/>
    </location>
    <ligand>
        <name>Mg(2+)</name>
        <dbReference type="ChEBI" id="CHEBI:18420"/>
        <note>shared with alpha subunit</note>
    </ligand>
</feature>
<dbReference type="CDD" id="cd00769">
    <property type="entry name" value="PheRS_beta_core"/>
    <property type="match status" value="1"/>
</dbReference>
<keyword evidence="12 15" id="KW-0648">Protein biosynthesis</keyword>
<keyword evidence="6 15" id="KW-0436">Ligase</keyword>
<dbReference type="InterPro" id="IPR004532">
    <property type="entry name" value="Phe-tRNA-ligase_IIc_bsu_bact"/>
</dbReference>
<dbReference type="Gene3D" id="3.30.70.380">
    <property type="entry name" value="Ferrodoxin-fold anticodon-binding domain"/>
    <property type="match status" value="1"/>
</dbReference>
<dbReference type="Gene3D" id="3.50.40.10">
    <property type="entry name" value="Phenylalanyl-trna Synthetase, Chain B, domain 3"/>
    <property type="match status" value="1"/>
</dbReference>
<dbReference type="SMART" id="SM00896">
    <property type="entry name" value="FDX-ACB"/>
    <property type="match status" value="1"/>
</dbReference>
<gene>
    <name evidence="15" type="primary">pheT</name>
</gene>
<evidence type="ECO:0000256" key="16">
    <source>
        <dbReference type="PROSITE-ProRule" id="PRU00209"/>
    </source>
</evidence>
<keyword evidence="8 15" id="KW-0547">Nucleotide-binding</keyword>
<comment type="cofactor">
    <cofactor evidence="15">
        <name>Mg(2+)</name>
        <dbReference type="ChEBI" id="CHEBI:18420"/>
    </cofactor>
    <text evidence="15">Binds 2 magnesium ions per tetramer.</text>
</comment>
<dbReference type="InterPro" id="IPR005121">
    <property type="entry name" value="Fdx_antiC-bd"/>
</dbReference>
<dbReference type="InterPro" id="IPR009061">
    <property type="entry name" value="DNA-bd_dom_put_sf"/>
</dbReference>
<evidence type="ECO:0000256" key="6">
    <source>
        <dbReference type="ARBA" id="ARBA00022598"/>
    </source>
</evidence>
<keyword evidence="13 15" id="KW-0030">Aminoacyl-tRNA synthetase</keyword>
<feature type="domain" description="B5" evidence="19">
    <location>
        <begin position="408"/>
        <end position="484"/>
    </location>
</feature>
<dbReference type="SUPFAM" id="SSF56037">
    <property type="entry name" value="PheT/TilS domain"/>
    <property type="match status" value="1"/>
</dbReference>
<dbReference type="Pfam" id="PF17759">
    <property type="entry name" value="tRNA_synthFbeta"/>
    <property type="match status" value="1"/>
</dbReference>
<evidence type="ECO:0000256" key="13">
    <source>
        <dbReference type="ARBA" id="ARBA00023146"/>
    </source>
</evidence>
<evidence type="ECO:0000256" key="9">
    <source>
        <dbReference type="ARBA" id="ARBA00022840"/>
    </source>
</evidence>
<dbReference type="GO" id="GO:0006432">
    <property type="term" value="P:phenylalanyl-tRNA aminoacylation"/>
    <property type="evidence" value="ECO:0007669"/>
    <property type="project" value="UniProtKB-UniRule"/>
</dbReference>
<proteinExistence type="inferred from homology"/>
<dbReference type="Gene3D" id="2.40.50.140">
    <property type="entry name" value="Nucleic acid-binding proteins"/>
    <property type="match status" value="1"/>
</dbReference>
<dbReference type="SUPFAM" id="SSF55681">
    <property type="entry name" value="Class II aaRS and biotin synthetases"/>
    <property type="match status" value="1"/>
</dbReference>
<protein>
    <recommendedName>
        <fullName evidence="15">Phenylalanine--tRNA ligase beta subunit</fullName>
        <ecNumber evidence="15">6.1.1.20</ecNumber>
    </recommendedName>
    <alternativeName>
        <fullName evidence="15">Phenylalanyl-tRNA synthetase beta subunit</fullName>
        <shortName evidence="15">PheRS</shortName>
    </alternativeName>
</protein>
<dbReference type="Pfam" id="PF01588">
    <property type="entry name" value="tRNA_bind"/>
    <property type="match status" value="1"/>
</dbReference>
<dbReference type="Gene3D" id="3.30.930.10">
    <property type="entry name" value="Bira Bifunctional Protein, Domain 2"/>
    <property type="match status" value="1"/>
</dbReference>
<dbReference type="InterPro" id="IPR041616">
    <property type="entry name" value="PheRS_beta_core"/>
</dbReference>
<keyword evidence="4 15" id="KW-0963">Cytoplasm</keyword>
<dbReference type="InterPro" id="IPR045864">
    <property type="entry name" value="aa-tRNA-synth_II/BPL/LPL"/>
</dbReference>
<evidence type="ECO:0000313" key="20">
    <source>
        <dbReference type="EMBL" id="AHF25009.1"/>
    </source>
</evidence>
<evidence type="ECO:0000259" key="19">
    <source>
        <dbReference type="PROSITE" id="PS51483"/>
    </source>
</evidence>
<dbReference type="InterPro" id="IPR033714">
    <property type="entry name" value="tRNA_bind_bactPheRS"/>
</dbReference>